<keyword evidence="5" id="KW-0378">Hydrolase</keyword>
<gene>
    <name evidence="11" type="ORF">AUP43_18125</name>
</gene>
<evidence type="ECO:0000313" key="11">
    <source>
        <dbReference type="EMBL" id="KZD11470.1"/>
    </source>
</evidence>
<evidence type="ECO:0000313" key="12">
    <source>
        <dbReference type="Proteomes" id="UP000076400"/>
    </source>
</evidence>
<accession>A0A154WD94</accession>
<evidence type="ECO:0000256" key="7">
    <source>
        <dbReference type="ARBA" id="ARBA00047989"/>
    </source>
</evidence>
<evidence type="ECO:0000256" key="6">
    <source>
        <dbReference type="ARBA" id="ARBA00022833"/>
    </source>
</evidence>
<keyword evidence="12" id="KW-1185">Reference proteome</keyword>
<comment type="catalytic activity">
    <reaction evidence="9">
        <text>S-methyl-5'-thioadenosine + phosphate = 5-(methylsulfanyl)-alpha-D-ribose 1-phosphate + adenine</text>
        <dbReference type="Rhea" id="RHEA:11852"/>
        <dbReference type="ChEBI" id="CHEBI:16708"/>
        <dbReference type="ChEBI" id="CHEBI:17509"/>
        <dbReference type="ChEBI" id="CHEBI:43474"/>
        <dbReference type="ChEBI" id="CHEBI:58533"/>
        <dbReference type="EC" id="2.4.2.28"/>
    </reaction>
    <physiologicalReaction direction="left-to-right" evidence="9">
        <dbReference type="Rhea" id="RHEA:11853"/>
    </physiologicalReaction>
</comment>
<dbReference type="EMBL" id="LPXN01000077">
    <property type="protein sequence ID" value="KZD11470.1"/>
    <property type="molecule type" value="Genomic_DNA"/>
</dbReference>
<organism evidence="11 12">
    <name type="scientific">Oceanibaculum pacificum</name>
    <dbReference type="NCBI Taxonomy" id="580166"/>
    <lineage>
        <taxon>Bacteria</taxon>
        <taxon>Pseudomonadati</taxon>
        <taxon>Pseudomonadota</taxon>
        <taxon>Alphaproteobacteria</taxon>
        <taxon>Rhodospirillales</taxon>
        <taxon>Oceanibaculaceae</taxon>
        <taxon>Oceanibaculum</taxon>
    </lineage>
</organism>
<evidence type="ECO:0000256" key="8">
    <source>
        <dbReference type="ARBA" id="ARBA00048968"/>
    </source>
</evidence>
<evidence type="ECO:0000256" key="5">
    <source>
        <dbReference type="ARBA" id="ARBA00022801"/>
    </source>
</evidence>
<keyword evidence="6" id="KW-0862">Zinc</keyword>
<proteinExistence type="inferred from homology"/>
<comment type="catalytic activity">
    <reaction evidence="1">
        <text>inosine + phosphate = alpha-D-ribose 1-phosphate + hypoxanthine</text>
        <dbReference type="Rhea" id="RHEA:27646"/>
        <dbReference type="ChEBI" id="CHEBI:17368"/>
        <dbReference type="ChEBI" id="CHEBI:17596"/>
        <dbReference type="ChEBI" id="CHEBI:43474"/>
        <dbReference type="ChEBI" id="CHEBI:57720"/>
        <dbReference type="EC" id="2.4.2.1"/>
    </reaction>
    <physiologicalReaction direction="left-to-right" evidence="1">
        <dbReference type="Rhea" id="RHEA:27647"/>
    </physiologicalReaction>
</comment>
<dbReference type="Proteomes" id="UP000076400">
    <property type="component" value="Unassembled WGS sequence"/>
</dbReference>
<dbReference type="CDD" id="cd16833">
    <property type="entry name" value="YfiH"/>
    <property type="match status" value="1"/>
</dbReference>
<keyword evidence="3" id="KW-0808">Transferase</keyword>
<dbReference type="AlphaFoldDB" id="A0A154WD94"/>
<reference evidence="11 12" key="1">
    <citation type="submission" date="2015-12" db="EMBL/GenBank/DDBJ databases">
        <title>Genome sequence of Oceanibaculum pacificum MCCC 1A02656.</title>
        <authorList>
            <person name="Lu L."/>
            <person name="Lai Q."/>
            <person name="Shao Z."/>
            <person name="Qian P."/>
        </authorList>
    </citation>
    <scope>NUCLEOTIDE SEQUENCE [LARGE SCALE GENOMIC DNA]</scope>
    <source>
        <strain evidence="11 12">MCCC 1A02656</strain>
    </source>
</reference>
<name>A0A154WD94_9PROT</name>
<keyword evidence="4" id="KW-0479">Metal-binding</keyword>
<dbReference type="STRING" id="580166.AUP43_18125"/>
<dbReference type="PANTHER" id="PTHR30616:SF2">
    <property type="entry name" value="PURINE NUCLEOSIDE PHOSPHORYLASE LACC1"/>
    <property type="match status" value="1"/>
</dbReference>
<comment type="catalytic activity">
    <reaction evidence="8">
        <text>adenosine + phosphate = alpha-D-ribose 1-phosphate + adenine</text>
        <dbReference type="Rhea" id="RHEA:27642"/>
        <dbReference type="ChEBI" id="CHEBI:16335"/>
        <dbReference type="ChEBI" id="CHEBI:16708"/>
        <dbReference type="ChEBI" id="CHEBI:43474"/>
        <dbReference type="ChEBI" id="CHEBI:57720"/>
        <dbReference type="EC" id="2.4.2.1"/>
    </reaction>
    <physiologicalReaction direction="left-to-right" evidence="8">
        <dbReference type="Rhea" id="RHEA:27643"/>
    </physiologicalReaction>
</comment>
<dbReference type="SUPFAM" id="SSF64438">
    <property type="entry name" value="CNF1/YfiH-like putative cysteine hydrolases"/>
    <property type="match status" value="1"/>
</dbReference>
<protein>
    <recommendedName>
        <fullName evidence="10">Purine nucleoside phosphorylase</fullName>
    </recommendedName>
</protein>
<dbReference type="PANTHER" id="PTHR30616">
    <property type="entry name" value="UNCHARACTERIZED PROTEIN YFIH"/>
    <property type="match status" value="1"/>
</dbReference>
<comment type="caution">
    <text evidence="11">The sequence shown here is derived from an EMBL/GenBank/DDBJ whole genome shotgun (WGS) entry which is preliminary data.</text>
</comment>
<dbReference type="OrthoDB" id="4279at2"/>
<evidence type="ECO:0000256" key="9">
    <source>
        <dbReference type="ARBA" id="ARBA00049893"/>
    </source>
</evidence>
<evidence type="ECO:0000256" key="4">
    <source>
        <dbReference type="ARBA" id="ARBA00022723"/>
    </source>
</evidence>
<comment type="catalytic activity">
    <reaction evidence="7">
        <text>adenosine + H2O + H(+) = inosine + NH4(+)</text>
        <dbReference type="Rhea" id="RHEA:24408"/>
        <dbReference type="ChEBI" id="CHEBI:15377"/>
        <dbReference type="ChEBI" id="CHEBI:15378"/>
        <dbReference type="ChEBI" id="CHEBI:16335"/>
        <dbReference type="ChEBI" id="CHEBI:17596"/>
        <dbReference type="ChEBI" id="CHEBI:28938"/>
        <dbReference type="EC" id="3.5.4.4"/>
    </reaction>
    <physiologicalReaction direction="left-to-right" evidence="7">
        <dbReference type="Rhea" id="RHEA:24409"/>
    </physiologicalReaction>
</comment>
<dbReference type="GO" id="GO:0017061">
    <property type="term" value="F:S-methyl-5-thioadenosine phosphorylase activity"/>
    <property type="evidence" value="ECO:0007669"/>
    <property type="project" value="UniProtKB-EC"/>
</dbReference>
<dbReference type="InterPro" id="IPR038371">
    <property type="entry name" value="Cu_polyphenol_OxRdtase_sf"/>
</dbReference>
<dbReference type="Pfam" id="PF02578">
    <property type="entry name" value="Cu-oxidase_4"/>
    <property type="match status" value="1"/>
</dbReference>
<dbReference type="Gene3D" id="3.60.140.10">
    <property type="entry name" value="CNF1/YfiH-like putative cysteine hydrolases"/>
    <property type="match status" value="1"/>
</dbReference>
<evidence type="ECO:0000256" key="2">
    <source>
        <dbReference type="ARBA" id="ARBA00007353"/>
    </source>
</evidence>
<dbReference type="GO" id="GO:0005507">
    <property type="term" value="F:copper ion binding"/>
    <property type="evidence" value="ECO:0007669"/>
    <property type="project" value="TreeGrafter"/>
</dbReference>
<sequence length="253" mass="26856">MITVDELDIPGIRHAFYGRRGGISGGLYTSLNCGLGSGDAVDKVTANRKRTMAALDLPDEALVTCYQHHSADVVTVNQAWTPDAAPKADALVTAVPHIAIGVLTADCAPVLFADPDAKVVGAAHAGWKGAKAGVVEATVRAMVELGARPSNIVAAIGPCIGVESYEVGPEFPTPFLEEDRSNALFFSAGRQDGKFMFDLGGYVARKLNRLQLGEVLRLDRDTCGDSANFFSYRRACQKGEKDYGRALAVIALD</sequence>
<dbReference type="RefSeq" id="WP_067553599.1">
    <property type="nucleotide sequence ID" value="NZ_LPXN01000077.1"/>
</dbReference>
<evidence type="ECO:0000256" key="1">
    <source>
        <dbReference type="ARBA" id="ARBA00000553"/>
    </source>
</evidence>
<dbReference type="InterPro" id="IPR003730">
    <property type="entry name" value="Cu_polyphenol_OxRdtase"/>
</dbReference>
<dbReference type="GO" id="GO:0016787">
    <property type="term" value="F:hydrolase activity"/>
    <property type="evidence" value="ECO:0007669"/>
    <property type="project" value="UniProtKB-KW"/>
</dbReference>
<comment type="similarity">
    <text evidence="2 10">Belongs to the purine nucleoside phosphorylase YfiH/LACC1 family.</text>
</comment>
<dbReference type="NCBIfam" id="TIGR00726">
    <property type="entry name" value="peptidoglycan editing factor PgeF"/>
    <property type="match status" value="1"/>
</dbReference>
<evidence type="ECO:0000256" key="3">
    <source>
        <dbReference type="ARBA" id="ARBA00022679"/>
    </source>
</evidence>
<dbReference type="InterPro" id="IPR011324">
    <property type="entry name" value="Cytotoxic_necrot_fac-like_cat"/>
</dbReference>
<evidence type="ECO:0000256" key="10">
    <source>
        <dbReference type="RuleBase" id="RU361274"/>
    </source>
</evidence>